<dbReference type="InterPro" id="IPR037069">
    <property type="entry name" value="AcylCoA_DH/ox_N_sf"/>
</dbReference>
<dbReference type="GO" id="GO:0050660">
    <property type="term" value="F:flavin adenine dinucleotide binding"/>
    <property type="evidence" value="ECO:0007669"/>
    <property type="project" value="InterPro"/>
</dbReference>
<dbReference type="InterPro" id="IPR013786">
    <property type="entry name" value="AcylCoA_DH/ox_N"/>
</dbReference>
<dbReference type="InterPro" id="IPR006089">
    <property type="entry name" value="Acyl-CoA_DH_CS"/>
</dbReference>
<evidence type="ECO:0000256" key="1">
    <source>
        <dbReference type="ARBA" id="ARBA00001974"/>
    </source>
</evidence>
<proteinExistence type="inferred from homology"/>
<dbReference type="PROSITE" id="PS00072">
    <property type="entry name" value="ACYL_COA_DH_1"/>
    <property type="match status" value="1"/>
</dbReference>
<dbReference type="Gene3D" id="1.10.540.10">
    <property type="entry name" value="Acyl-CoA dehydrogenase/oxidase, N-terminal domain"/>
    <property type="match status" value="1"/>
</dbReference>
<dbReference type="Pfam" id="PF02770">
    <property type="entry name" value="Acyl-CoA_dh_M"/>
    <property type="match status" value="1"/>
</dbReference>
<dbReference type="GO" id="GO:0009083">
    <property type="term" value="P:branched-chain amino acid catabolic process"/>
    <property type="evidence" value="ECO:0007669"/>
    <property type="project" value="UniProtKB-KW"/>
</dbReference>
<feature type="domain" description="Acyl-CoA oxidase/dehydrogenase middle" evidence="9">
    <location>
        <begin position="124"/>
        <end position="219"/>
    </location>
</feature>
<feature type="domain" description="Acyl-CoA dehydrogenase/oxidase N-terminal" evidence="10">
    <location>
        <begin position="6"/>
        <end position="120"/>
    </location>
</feature>
<sequence length="382" mass="41715">MEFNFTEEQLMFRDSVYRYGKEQIAPLCEAADLKGEFSPEIWGKLASYGILGLPFPEELGGGGADIVSCCLAGEALGHAGVDGGTLLAWGAHTYLCAHNIYTFGNEEQKKKYIPKLANSEWIGCMGLTEPGSGSDAASMRTTAVKKGDRYIINGSKTFITNAPVSDVFVIFANADHSKKHEGITAFIIEKGTRGLSTGKPFHKLGCRCSATSEVFFEDCEVPEENVLGGEGKGWIIALSGVEWDRCTLLSPMLGASMLGLDLCAKYANERYQFGRPIGSFQAIQRKLAEMRVYNEIVKLSIYRVASAKDRGQMLNPLQAAVSKLYVGDRGVEMASEALQVFGGYGFMHEYPVERAFRDSKLATIGGGTSDIMRMIVSRVMMM</sequence>
<dbReference type="InterPro" id="IPR046373">
    <property type="entry name" value="Acyl-CoA_Oxase/DH_mid-dom_sf"/>
</dbReference>
<keyword evidence="4" id="KW-0101">Branched-chain amino acid catabolism</keyword>
<dbReference type="InterPro" id="IPR036250">
    <property type="entry name" value="AcylCo_DH-like_C"/>
</dbReference>
<dbReference type="InterPro" id="IPR009075">
    <property type="entry name" value="AcylCo_DH/oxidase_C"/>
</dbReference>
<name>A0A0W8FS39_9ZZZZ</name>
<dbReference type="PANTHER" id="PTHR43884">
    <property type="entry name" value="ACYL-COA DEHYDROGENASE"/>
    <property type="match status" value="1"/>
</dbReference>
<evidence type="ECO:0000256" key="6">
    <source>
        <dbReference type="ARBA" id="ARBA00022827"/>
    </source>
</evidence>
<dbReference type="InterPro" id="IPR009100">
    <property type="entry name" value="AcylCoA_DH/oxidase_NM_dom_sf"/>
</dbReference>
<evidence type="ECO:0000256" key="2">
    <source>
        <dbReference type="ARBA" id="ARBA00005109"/>
    </source>
</evidence>
<evidence type="ECO:0000259" key="8">
    <source>
        <dbReference type="Pfam" id="PF00441"/>
    </source>
</evidence>
<gene>
    <name evidence="11" type="ORF">ASZ90_006589</name>
</gene>
<feature type="domain" description="Acyl-CoA dehydrogenase/oxidase C-terminal" evidence="8">
    <location>
        <begin position="231"/>
        <end position="380"/>
    </location>
</feature>
<evidence type="ECO:0000256" key="5">
    <source>
        <dbReference type="ARBA" id="ARBA00022630"/>
    </source>
</evidence>
<keyword evidence="7 11" id="KW-0560">Oxidoreductase</keyword>
<organism evidence="11">
    <name type="scientific">hydrocarbon metagenome</name>
    <dbReference type="NCBI Taxonomy" id="938273"/>
    <lineage>
        <taxon>unclassified sequences</taxon>
        <taxon>metagenomes</taxon>
        <taxon>ecological metagenomes</taxon>
    </lineage>
</organism>
<dbReference type="InterPro" id="IPR006091">
    <property type="entry name" value="Acyl-CoA_Oxase/DH_mid-dom"/>
</dbReference>
<evidence type="ECO:0000313" key="11">
    <source>
        <dbReference type="EMBL" id="KUG23604.1"/>
    </source>
</evidence>
<keyword evidence="6" id="KW-0274">FAD</keyword>
<dbReference type="Gene3D" id="2.40.110.10">
    <property type="entry name" value="Butyryl-CoA Dehydrogenase, subunit A, domain 2"/>
    <property type="match status" value="1"/>
</dbReference>
<dbReference type="SUPFAM" id="SSF56645">
    <property type="entry name" value="Acyl-CoA dehydrogenase NM domain-like"/>
    <property type="match status" value="1"/>
</dbReference>
<protein>
    <submittedName>
        <fullName evidence="11">Butyryl-coa dehydrogenase</fullName>
        <ecNumber evidence="11">1.3.8.1</ecNumber>
    </submittedName>
</protein>
<evidence type="ECO:0000259" key="9">
    <source>
        <dbReference type="Pfam" id="PF02770"/>
    </source>
</evidence>
<dbReference type="PANTHER" id="PTHR43884:SF12">
    <property type="entry name" value="ISOVALERYL-COA DEHYDROGENASE, MITOCHONDRIAL-RELATED"/>
    <property type="match status" value="1"/>
</dbReference>
<dbReference type="EMBL" id="LNQE01000896">
    <property type="protein sequence ID" value="KUG23604.1"/>
    <property type="molecule type" value="Genomic_DNA"/>
</dbReference>
<comment type="pathway">
    <text evidence="2">Amino-acid degradation; L-valine degradation.</text>
</comment>
<evidence type="ECO:0000256" key="4">
    <source>
        <dbReference type="ARBA" id="ARBA00022456"/>
    </source>
</evidence>
<dbReference type="FunFam" id="1.10.540.10:FF:000026">
    <property type="entry name" value="Acyl-CoA dehydrogenase medium chain"/>
    <property type="match status" value="1"/>
</dbReference>
<comment type="caution">
    <text evidence="11">The sequence shown here is derived from an EMBL/GenBank/DDBJ whole genome shotgun (WGS) entry which is preliminary data.</text>
</comment>
<dbReference type="AlphaFoldDB" id="A0A0W8FS39"/>
<reference evidence="11" key="1">
    <citation type="journal article" date="2015" name="Proc. Natl. Acad. Sci. U.S.A.">
        <title>Networks of energetic and metabolic interactions define dynamics in microbial communities.</title>
        <authorList>
            <person name="Embree M."/>
            <person name="Liu J.K."/>
            <person name="Al-Bassam M.M."/>
            <person name="Zengler K."/>
        </authorList>
    </citation>
    <scope>NUCLEOTIDE SEQUENCE</scope>
</reference>
<evidence type="ECO:0000256" key="3">
    <source>
        <dbReference type="ARBA" id="ARBA00009347"/>
    </source>
</evidence>
<keyword evidence="5" id="KW-0285">Flavoprotein</keyword>
<accession>A0A0W8FS39</accession>
<comment type="similarity">
    <text evidence="3">Belongs to the acyl-CoA dehydrogenase family.</text>
</comment>
<dbReference type="FunFam" id="1.20.140.10:FF:000001">
    <property type="entry name" value="Acyl-CoA dehydrogenase"/>
    <property type="match status" value="1"/>
</dbReference>
<dbReference type="FunFam" id="2.40.110.10:FF:000001">
    <property type="entry name" value="Acyl-CoA dehydrogenase, mitochondrial"/>
    <property type="match status" value="1"/>
</dbReference>
<dbReference type="GO" id="GO:0016937">
    <property type="term" value="F:short-chain fatty acyl-CoA dehydrogenase activity"/>
    <property type="evidence" value="ECO:0007669"/>
    <property type="project" value="UniProtKB-EC"/>
</dbReference>
<evidence type="ECO:0000256" key="7">
    <source>
        <dbReference type="ARBA" id="ARBA00023002"/>
    </source>
</evidence>
<evidence type="ECO:0000259" key="10">
    <source>
        <dbReference type="Pfam" id="PF02771"/>
    </source>
</evidence>
<dbReference type="EC" id="1.3.8.1" evidence="11"/>
<dbReference type="Pfam" id="PF00441">
    <property type="entry name" value="Acyl-CoA_dh_1"/>
    <property type="match status" value="1"/>
</dbReference>
<dbReference type="PROSITE" id="PS00073">
    <property type="entry name" value="ACYL_COA_DH_2"/>
    <property type="match status" value="1"/>
</dbReference>
<comment type="cofactor">
    <cofactor evidence="1">
        <name>FAD</name>
        <dbReference type="ChEBI" id="CHEBI:57692"/>
    </cofactor>
</comment>
<dbReference type="Gene3D" id="1.20.140.10">
    <property type="entry name" value="Butyryl-CoA Dehydrogenase, subunit A, domain 3"/>
    <property type="match status" value="1"/>
</dbReference>
<dbReference type="Pfam" id="PF02771">
    <property type="entry name" value="Acyl-CoA_dh_N"/>
    <property type="match status" value="1"/>
</dbReference>
<dbReference type="SUPFAM" id="SSF47203">
    <property type="entry name" value="Acyl-CoA dehydrogenase C-terminal domain-like"/>
    <property type="match status" value="1"/>
</dbReference>